<dbReference type="AlphaFoldDB" id="A0A6N6VPG6"/>
<comment type="similarity">
    <text evidence="2">Belongs to the biopterin-dependent aromatic amino acid hydroxylase family.</text>
</comment>
<evidence type="ECO:0000313" key="10">
    <source>
        <dbReference type="Proteomes" id="UP000437748"/>
    </source>
</evidence>
<dbReference type="PANTHER" id="PTHR11473">
    <property type="entry name" value="AROMATIC AMINO ACID HYDROXYLASE"/>
    <property type="match status" value="1"/>
</dbReference>
<evidence type="ECO:0000256" key="7">
    <source>
        <dbReference type="PIRSR" id="PIRSR601273-2"/>
    </source>
</evidence>
<dbReference type="InterPro" id="IPR036329">
    <property type="entry name" value="Aro-AA_hydroxylase_C_sf"/>
</dbReference>
<dbReference type="InterPro" id="IPR036951">
    <property type="entry name" value="ArAA_hydroxylase_sf"/>
</dbReference>
<dbReference type="PROSITE" id="PS51410">
    <property type="entry name" value="BH4_AAA_HYDROXYL_2"/>
    <property type="match status" value="1"/>
</dbReference>
<dbReference type="CDD" id="cd00361">
    <property type="entry name" value="arom_aa_hydroxylase"/>
    <property type="match status" value="1"/>
</dbReference>
<dbReference type="GO" id="GO:0005506">
    <property type="term" value="F:iron ion binding"/>
    <property type="evidence" value="ECO:0007669"/>
    <property type="project" value="InterPro"/>
</dbReference>
<dbReference type="PANTHER" id="PTHR11473:SF24">
    <property type="entry name" value="PHENYLALANINE-4-HYDROXYLASE"/>
    <property type="match status" value="1"/>
</dbReference>
<reference evidence="9 10" key="1">
    <citation type="submission" date="2019-10" db="EMBL/GenBank/DDBJ databases">
        <title>New species of Slilvanegrellaceae.</title>
        <authorList>
            <person name="Pitt A."/>
            <person name="Hahn M.W."/>
        </authorList>
    </citation>
    <scope>NUCLEOTIDE SEQUENCE [LARGE SCALE GENOMIC DNA]</scope>
    <source>
        <strain evidence="9 10">SP-Ram-0.45-NSY-1</strain>
    </source>
</reference>
<dbReference type="Gene3D" id="1.10.800.10">
    <property type="entry name" value="Aromatic amino acid hydroxylase"/>
    <property type="match status" value="1"/>
</dbReference>
<feature type="binding site" evidence="7">
    <location>
        <position position="161"/>
    </location>
    <ligand>
        <name>Fe cation</name>
        <dbReference type="ChEBI" id="CHEBI:24875"/>
    </ligand>
</feature>
<protein>
    <submittedName>
        <fullName evidence="9">Phenylalanine 4-monooxygenase</fullName>
    </submittedName>
</protein>
<feature type="domain" description="Biopterin-dependent aromatic amino acid hydroxylase family profile" evidence="8">
    <location>
        <begin position="1"/>
        <end position="290"/>
    </location>
</feature>
<keyword evidence="10" id="KW-1185">Reference proteome</keyword>
<sequence>MNSEFRPNLKNHYIPIPEGALSIEVEYKAKSSYPVVPSPSVEGTIGSKIIAPKYSQEQNETWNKMYEKQRVLVQDHLCEEYINGIHHLKFPLDKIPKLADSSEALKKCTEWQVIRAEGLVSPVNFFALLANKVFPCTDFIRHADEIDYTPAPDTFHDQIGHLPMITHNRFAEFFHLFGIAGSAAKNEEELMWFNRIYWFTVEFGLINETAHKGNNRDPKLTRIYGAGIASSCGEILYSLSDKVKKHPFNIDKIIETDFDIHHMQDQLFEISSFEELETEFRNWARKKDFI</sequence>
<proteinExistence type="inferred from homology"/>
<dbReference type="Pfam" id="PF00351">
    <property type="entry name" value="Biopterin_H"/>
    <property type="match status" value="1"/>
</dbReference>
<accession>A0A6N6VPG6</accession>
<organism evidence="9 10">
    <name type="scientific">Silvanigrella paludirubra</name>
    <dbReference type="NCBI Taxonomy" id="2499159"/>
    <lineage>
        <taxon>Bacteria</taxon>
        <taxon>Pseudomonadati</taxon>
        <taxon>Bdellovibrionota</taxon>
        <taxon>Oligoflexia</taxon>
        <taxon>Silvanigrellales</taxon>
        <taxon>Silvanigrellaceae</taxon>
        <taxon>Silvanigrella</taxon>
    </lineage>
</organism>
<keyword evidence="3 7" id="KW-0479">Metal-binding</keyword>
<dbReference type="InterPro" id="IPR001273">
    <property type="entry name" value="ArAA_hydroxylase"/>
</dbReference>
<evidence type="ECO:0000256" key="3">
    <source>
        <dbReference type="ARBA" id="ARBA00022723"/>
    </source>
</evidence>
<comment type="caution">
    <text evidence="9">The sequence shown here is derived from an EMBL/GenBank/DDBJ whole genome shotgun (WGS) entry which is preliminary data.</text>
</comment>
<keyword evidence="5 7" id="KW-0408">Iron</keyword>
<dbReference type="GO" id="GO:0009072">
    <property type="term" value="P:aromatic amino acid metabolic process"/>
    <property type="evidence" value="ECO:0007669"/>
    <property type="project" value="InterPro"/>
</dbReference>
<evidence type="ECO:0000256" key="6">
    <source>
        <dbReference type="ARBA" id="ARBA00023033"/>
    </source>
</evidence>
<evidence type="ECO:0000256" key="1">
    <source>
        <dbReference type="ARBA" id="ARBA00001954"/>
    </source>
</evidence>
<evidence type="ECO:0000256" key="2">
    <source>
        <dbReference type="ARBA" id="ARBA00009712"/>
    </source>
</evidence>
<dbReference type="PRINTS" id="PR00372">
    <property type="entry name" value="FYWHYDRXLASE"/>
</dbReference>
<comment type="cofactor">
    <cofactor evidence="1 7">
        <name>Fe(2+)</name>
        <dbReference type="ChEBI" id="CHEBI:29033"/>
    </cofactor>
</comment>
<feature type="binding site" evidence="7">
    <location>
        <position position="202"/>
    </location>
    <ligand>
        <name>Fe cation</name>
        <dbReference type="ChEBI" id="CHEBI:24875"/>
    </ligand>
</feature>
<feature type="binding site" evidence="7">
    <location>
        <position position="156"/>
    </location>
    <ligand>
        <name>Fe cation</name>
        <dbReference type="ChEBI" id="CHEBI:24875"/>
    </ligand>
</feature>
<name>A0A6N6VPG6_9BACT</name>
<dbReference type="SUPFAM" id="SSF56534">
    <property type="entry name" value="Aromatic aminoacid monoxygenases, catalytic and oligomerization domains"/>
    <property type="match status" value="1"/>
</dbReference>
<dbReference type="GO" id="GO:0016714">
    <property type="term" value="F:oxidoreductase activity, acting on paired donors, with incorporation or reduction of molecular oxygen, reduced pteridine as one donor, and incorporation of one atom of oxygen"/>
    <property type="evidence" value="ECO:0007669"/>
    <property type="project" value="InterPro"/>
</dbReference>
<evidence type="ECO:0000256" key="4">
    <source>
        <dbReference type="ARBA" id="ARBA00023002"/>
    </source>
</evidence>
<dbReference type="Proteomes" id="UP000437748">
    <property type="component" value="Unassembled WGS sequence"/>
</dbReference>
<keyword evidence="4" id="KW-0560">Oxidoreductase</keyword>
<gene>
    <name evidence="9" type="ORF">GCL60_16165</name>
</gene>
<evidence type="ECO:0000256" key="5">
    <source>
        <dbReference type="ARBA" id="ARBA00023004"/>
    </source>
</evidence>
<evidence type="ECO:0000313" key="9">
    <source>
        <dbReference type="EMBL" id="KAB8036097.1"/>
    </source>
</evidence>
<dbReference type="InterPro" id="IPR019774">
    <property type="entry name" value="Aromatic-AA_hydroxylase_C"/>
</dbReference>
<evidence type="ECO:0000259" key="8">
    <source>
        <dbReference type="PROSITE" id="PS51410"/>
    </source>
</evidence>
<keyword evidence="6 9" id="KW-0503">Monooxygenase</keyword>
<dbReference type="RefSeq" id="WP_153421787.1">
    <property type="nucleotide sequence ID" value="NZ_WFLM01000008.1"/>
</dbReference>
<dbReference type="OrthoDB" id="5287525at2"/>
<dbReference type="EMBL" id="WFLM01000008">
    <property type="protein sequence ID" value="KAB8036097.1"/>
    <property type="molecule type" value="Genomic_DNA"/>
</dbReference>